<keyword evidence="3 5" id="KW-0378">Hydrolase</keyword>
<dbReference type="GO" id="GO:0005737">
    <property type="term" value="C:cytoplasm"/>
    <property type="evidence" value="ECO:0007669"/>
    <property type="project" value="TreeGrafter"/>
</dbReference>
<accession>R4X901</accession>
<comment type="subunit">
    <text evidence="5">Binds to RNA polymerase II (RNAPII).</text>
</comment>
<dbReference type="InterPro" id="IPR027417">
    <property type="entry name" value="P-loop_NTPase"/>
</dbReference>
<evidence type="ECO:0000256" key="4">
    <source>
        <dbReference type="ARBA" id="ARBA00023134"/>
    </source>
</evidence>
<dbReference type="InterPro" id="IPR030231">
    <property type="entry name" value="Gpn2"/>
</dbReference>
<keyword evidence="2 5" id="KW-0547">Nucleotide-binding</keyword>
<dbReference type="eggNOG" id="KOG1533">
    <property type="taxonomic scope" value="Eukaryota"/>
</dbReference>
<evidence type="ECO:0000256" key="2">
    <source>
        <dbReference type="ARBA" id="ARBA00022741"/>
    </source>
</evidence>
<dbReference type="EMBL" id="CAHR02000003">
    <property type="protein sequence ID" value="CCG80627.1"/>
    <property type="molecule type" value="Genomic_DNA"/>
</dbReference>
<dbReference type="Gene3D" id="3.40.50.300">
    <property type="entry name" value="P-loop containing nucleotide triphosphate hydrolases"/>
    <property type="match status" value="1"/>
</dbReference>
<dbReference type="STRING" id="1097556.R4X901"/>
<evidence type="ECO:0000256" key="3">
    <source>
        <dbReference type="ARBA" id="ARBA00022801"/>
    </source>
</evidence>
<dbReference type="CDD" id="cd17871">
    <property type="entry name" value="GPN2"/>
    <property type="match status" value="1"/>
</dbReference>
<sequence>MPFGQIVVGPPGSGKSTYCSGAHQFLGAIGRKVSIVNLDPANESYTYPCALDVMDLIKLEDIMEADGLGPNGGIIHALEALEENFDWLEHGLSHLKDDYVIFDCPGQVELFTHHDSLRNIITKLEKLGYRLVVLHLVDAHYCSDPAKYISVLMLALRSMLQLDLPHINVLSKIDLLNNYSGMDFNLDYYTEVQDLSYLLPRLEADSRLAKYAKLNAAICEMVEDFSLVQFETLCVEDKRSMARLLQQVDRAGGYAFGSSEISADTVWADAVRGGWLNTGNQALDDQERWITQRDVYERAERDNWEQEGKQAQGQTPDV</sequence>
<dbReference type="VEuPathDB" id="FungiDB:TAPDE_000155"/>
<dbReference type="GO" id="GO:0005525">
    <property type="term" value="F:GTP binding"/>
    <property type="evidence" value="ECO:0007669"/>
    <property type="project" value="UniProtKB-KW"/>
</dbReference>
<dbReference type="AlphaFoldDB" id="R4X901"/>
<organism evidence="6 7">
    <name type="scientific">Taphrina deformans (strain PYCC 5710 / ATCC 11124 / CBS 356.35 / IMI 108563 / JCM 9778 / NBRC 8474)</name>
    <name type="common">Peach leaf curl fungus</name>
    <name type="synonym">Lalaria deformans</name>
    <dbReference type="NCBI Taxonomy" id="1097556"/>
    <lineage>
        <taxon>Eukaryota</taxon>
        <taxon>Fungi</taxon>
        <taxon>Dikarya</taxon>
        <taxon>Ascomycota</taxon>
        <taxon>Taphrinomycotina</taxon>
        <taxon>Taphrinomycetes</taxon>
        <taxon>Taphrinales</taxon>
        <taxon>Taphrinaceae</taxon>
        <taxon>Taphrina</taxon>
    </lineage>
</organism>
<protein>
    <recommendedName>
        <fullName evidence="5">GPN-loop GTPase 2</fullName>
    </recommendedName>
</protein>
<name>R4X901_TAPDE</name>
<dbReference type="Proteomes" id="UP000013776">
    <property type="component" value="Unassembled WGS sequence"/>
</dbReference>
<dbReference type="FunFam" id="3.40.50.300:FF:000338">
    <property type="entry name" value="GPN-loop GTPase 2"/>
    <property type="match status" value="1"/>
</dbReference>
<dbReference type="PANTHER" id="PTHR21231:SF3">
    <property type="entry name" value="GPN-LOOP GTPASE 2"/>
    <property type="match status" value="1"/>
</dbReference>
<dbReference type="OrthoDB" id="5839at2759"/>
<dbReference type="PANTHER" id="PTHR21231">
    <property type="entry name" value="XPA-BINDING PROTEIN 1-RELATED"/>
    <property type="match status" value="1"/>
</dbReference>
<comment type="function">
    <text evidence="5">Small GTPase required for proper localization of RNA polymerase II and III (RNAPII and RNAPIII). May act at an RNAP assembly step prior to nuclear import.</text>
</comment>
<comment type="caution">
    <text evidence="6">The sequence shown here is derived from an EMBL/GenBank/DDBJ whole genome shotgun (WGS) entry which is preliminary data.</text>
</comment>
<proteinExistence type="inferred from homology"/>
<evidence type="ECO:0000256" key="5">
    <source>
        <dbReference type="RuleBase" id="RU365059"/>
    </source>
</evidence>
<comment type="similarity">
    <text evidence="1 5">Belongs to the GPN-loop GTPase family.</text>
</comment>
<dbReference type="InterPro" id="IPR004130">
    <property type="entry name" value="Gpn"/>
</dbReference>
<dbReference type="SUPFAM" id="SSF52540">
    <property type="entry name" value="P-loop containing nucleoside triphosphate hydrolases"/>
    <property type="match status" value="1"/>
</dbReference>
<dbReference type="Pfam" id="PF03029">
    <property type="entry name" value="ATP_bind_1"/>
    <property type="match status" value="1"/>
</dbReference>
<keyword evidence="7" id="KW-1185">Reference proteome</keyword>
<evidence type="ECO:0000313" key="6">
    <source>
        <dbReference type="EMBL" id="CCG80627.1"/>
    </source>
</evidence>
<dbReference type="GO" id="GO:0003924">
    <property type="term" value="F:GTPase activity"/>
    <property type="evidence" value="ECO:0007669"/>
    <property type="project" value="TreeGrafter"/>
</dbReference>
<gene>
    <name evidence="6" type="ORF">TAPDE_000155</name>
</gene>
<keyword evidence="4 5" id="KW-0342">GTP-binding</keyword>
<evidence type="ECO:0000256" key="1">
    <source>
        <dbReference type="ARBA" id="ARBA00005290"/>
    </source>
</evidence>
<evidence type="ECO:0000313" key="7">
    <source>
        <dbReference type="Proteomes" id="UP000013776"/>
    </source>
</evidence>
<reference evidence="6 7" key="1">
    <citation type="journal article" date="2013" name="MBio">
        <title>Genome sequencing of the plant pathogen Taphrina deformans, the causal agent of peach leaf curl.</title>
        <authorList>
            <person name="Cisse O.H."/>
            <person name="Almeida J.M.G.C.F."/>
            <person name="Fonseca A."/>
            <person name="Kumar A.A."/>
            <person name="Salojaervi J."/>
            <person name="Overmyer K."/>
            <person name="Hauser P.M."/>
            <person name="Pagni M."/>
        </authorList>
    </citation>
    <scope>NUCLEOTIDE SEQUENCE [LARGE SCALE GENOMIC DNA]</scope>
    <source>
        <strain evidence="7">PYCC 5710 / ATCC 11124 / CBS 356.35 / IMI 108563 / JCM 9778 / NBRC 8474</strain>
    </source>
</reference>